<keyword evidence="3" id="KW-1133">Transmembrane helix</keyword>
<dbReference type="CDD" id="cd05828">
    <property type="entry name" value="Sortase_D_1"/>
    <property type="match status" value="1"/>
</dbReference>
<dbReference type="InterPro" id="IPR005754">
    <property type="entry name" value="Sortase"/>
</dbReference>
<gene>
    <name evidence="4" type="ORF">CLV38_12722</name>
</gene>
<evidence type="ECO:0000256" key="2">
    <source>
        <dbReference type="PIRSR" id="PIRSR605754-1"/>
    </source>
</evidence>
<proteinExistence type="predicted"/>
<reference evidence="4 5" key="1">
    <citation type="submission" date="2018-03" db="EMBL/GenBank/DDBJ databases">
        <title>Genomic Encyclopedia of Archaeal and Bacterial Type Strains, Phase II (KMG-II): from individual species to whole genera.</title>
        <authorList>
            <person name="Goeker M."/>
        </authorList>
    </citation>
    <scope>NUCLEOTIDE SEQUENCE [LARGE SCALE GENOMIC DNA]</scope>
    <source>
        <strain evidence="4 5">DSM 13175</strain>
    </source>
</reference>
<protein>
    <submittedName>
        <fullName evidence="4">Sortase A</fullName>
    </submittedName>
</protein>
<keyword evidence="1" id="KW-0378">Hydrolase</keyword>
<dbReference type="InterPro" id="IPR041999">
    <property type="entry name" value="Sortase_D_1"/>
</dbReference>
<evidence type="ECO:0000313" key="5">
    <source>
        <dbReference type="Proteomes" id="UP000238205"/>
    </source>
</evidence>
<evidence type="ECO:0000313" key="4">
    <source>
        <dbReference type="EMBL" id="PRY78032.1"/>
    </source>
</evidence>
<dbReference type="AlphaFoldDB" id="A0A2T0VZP2"/>
<comment type="caution">
    <text evidence="4">The sequence shown here is derived from an EMBL/GenBank/DDBJ whole genome shotgun (WGS) entry which is preliminary data.</text>
</comment>
<dbReference type="SUPFAM" id="SSF63817">
    <property type="entry name" value="Sortase"/>
    <property type="match status" value="1"/>
</dbReference>
<dbReference type="EMBL" id="PVTO01000027">
    <property type="protein sequence ID" value="PRY78032.1"/>
    <property type="molecule type" value="Genomic_DNA"/>
</dbReference>
<dbReference type="Proteomes" id="UP000238205">
    <property type="component" value="Unassembled WGS sequence"/>
</dbReference>
<organism evidence="4 5">
    <name type="scientific">Alkalibacterium olivapovliticus</name>
    <dbReference type="NCBI Taxonomy" id="99907"/>
    <lineage>
        <taxon>Bacteria</taxon>
        <taxon>Bacillati</taxon>
        <taxon>Bacillota</taxon>
        <taxon>Bacilli</taxon>
        <taxon>Lactobacillales</taxon>
        <taxon>Carnobacteriaceae</taxon>
        <taxon>Alkalibacterium</taxon>
    </lineage>
</organism>
<dbReference type="NCBIfam" id="TIGR01076">
    <property type="entry name" value="sortase_fam"/>
    <property type="match status" value="1"/>
</dbReference>
<feature type="active site" description="Proton donor/acceptor" evidence="2">
    <location>
        <position position="114"/>
    </location>
</feature>
<feature type="active site" description="Acyl-thioester intermediate" evidence="2">
    <location>
        <position position="171"/>
    </location>
</feature>
<dbReference type="InterPro" id="IPR053525">
    <property type="entry name" value="Sortase_D"/>
</dbReference>
<dbReference type="Pfam" id="PF04203">
    <property type="entry name" value="Sortase"/>
    <property type="match status" value="1"/>
</dbReference>
<dbReference type="Gene3D" id="2.40.260.10">
    <property type="entry name" value="Sortase"/>
    <property type="match status" value="1"/>
</dbReference>
<dbReference type="OrthoDB" id="165822at2"/>
<dbReference type="GO" id="GO:0016787">
    <property type="term" value="F:hydrolase activity"/>
    <property type="evidence" value="ECO:0007669"/>
    <property type="project" value="UniProtKB-KW"/>
</dbReference>
<evidence type="ECO:0000256" key="3">
    <source>
        <dbReference type="SAM" id="Phobius"/>
    </source>
</evidence>
<keyword evidence="3" id="KW-0472">Membrane</keyword>
<sequence length="196" mass="21934">MKWIANGFITIGLAMMLWFGYSLYQQNQSHSVTMAEAEQAVQTIRDNTNKDDESLIDEFAPDEHDAIGLLHVPKIDRSIGIVEGTDPDALDMGVGHMSSTVFPGQGEQIILSGHRDTVFRNFADLEIGDEFIVEMPYGEYIYEIKDTKIVDADDTSVVGKMGEEVLVVSTCYPFNYLGSAPERFVFYAYPVDRVSE</sequence>
<keyword evidence="3" id="KW-0812">Transmembrane</keyword>
<evidence type="ECO:0000256" key="1">
    <source>
        <dbReference type="ARBA" id="ARBA00022801"/>
    </source>
</evidence>
<dbReference type="RefSeq" id="WP_106195591.1">
    <property type="nucleotide sequence ID" value="NZ_PVTO01000027.1"/>
</dbReference>
<dbReference type="NCBIfam" id="NF033746">
    <property type="entry name" value="class_D_sortase"/>
    <property type="match status" value="1"/>
</dbReference>
<name>A0A2T0VZP2_9LACT</name>
<keyword evidence="5" id="KW-1185">Reference proteome</keyword>
<accession>A0A2T0VZP2</accession>
<dbReference type="InterPro" id="IPR023365">
    <property type="entry name" value="Sortase_dom-sf"/>
</dbReference>
<feature type="transmembrane region" description="Helical" evidence="3">
    <location>
        <begin position="7"/>
        <end position="24"/>
    </location>
</feature>